<evidence type="ECO:0008006" key="4">
    <source>
        <dbReference type="Google" id="ProtNLM"/>
    </source>
</evidence>
<evidence type="ECO:0000313" key="2">
    <source>
        <dbReference type="EMBL" id="CAK7216991.1"/>
    </source>
</evidence>
<organism evidence="2 3">
    <name type="scientific">Sporothrix curviconia</name>
    <dbReference type="NCBI Taxonomy" id="1260050"/>
    <lineage>
        <taxon>Eukaryota</taxon>
        <taxon>Fungi</taxon>
        <taxon>Dikarya</taxon>
        <taxon>Ascomycota</taxon>
        <taxon>Pezizomycotina</taxon>
        <taxon>Sordariomycetes</taxon>
        <taxon>Sordariomycetidae</taxon>
        <taxon>Ophiostomatales</taxon>
        <taxon>Ophiostomataceae</taxon>
        <taxon>Sporothrix</taxon>
    </lineage>
</organism>
<feature type="region of interest" description="Disordered" evidence="1">
    <location>
        <begin position="163"/>
        <end position="182"/>
    </location>
</feature>
<gene>
    <name evidence="2" type="ORF">SCUCBS95973_003000</name>
</gene>
<keyword evidence="3" id="KW-1185">Reference proteome</keyword>
<dbReference type="EMBL" id="CAWUHB010000012">
    <property type="protein sequence ID" value="CAK7216991.1"/>
    <property type="molecule type" value="Genomic_DNA"/>
</dbReference>
<feature type="region of interest" description="Disordered" evidence="1">
    <location>
        <begin position="1"/>
        <end position="33"/>
    </location>
</feature>
<comment type="caution">
    <text evidence="2">The sequence shown here is derived from an EMBL/GenBank/DDBJ whole genome shotgun (WGS) entry which is preliminary data.</text>
</comment>
<reference evidence="2 3" key="1">
    <citation type="submission" date="2024-01" db="EMBL/GenBank/DDBJ databases">
        <authorList>
            <person name="Allen C."/>
            <person name="Tagirdzhanova G."/>
        </authorList>
    </citation>
    <scope>NUCLEOTIDE SEQUENCE [LARGE SCALE GENOMIC DNA]</scope>
</reference>
<protein>
    <recommendedName>
        <fullName evidence="4">Dead deah box DNA helicase</fullName>
    </recommendedName>
</protein>
<name>A0ABP0BBT1_9PEZI</name>
<sequence length="341" mass="37220">MDVIKPKRLSASRNNRAHPRGTPSVVDPISSSTTLVPSTADITDVDGSKTTDSFPTPNTPFTTAADILSLAYSTPGDALVVAPASTEEYHSLLEARDESGRKARIFYFQDQRLLIVTVPTHHHEALHRGINLLVISEIVLMGLRSDWKDTGATTFVSGLLGNTSAGEGDSGGRPKSTRPGGRSWPVLVVEAGWTQSVASLRCKKDFWFRQSDHQVKIVILAKAFPPCPGDAGVDKRILIEHWQEPARLQRPGATETRMHAAASRDSVCLQTINIVWAGPVSYDDAPAAMRQNTDNFNVTRGPLKLDFSSLFLRQPVAGAGEHDLLLEDAELQEYAADVWFN</sequence>
<dbReference type="Proteomes" id="UP001642405">
    <property type="component" value="Unassembled WGS sequence"/>
</dbReference>
<proteinExistence type="predicted"/>
<feature type="compositionally biased region" description="Basic residues" evidence="1">
    <location>
        <begin position="1"/>
        <end position="19"/>
    </location>
</feature>
<accession>A0ABP0BBT1</accession>
<evidence type="ECO:0000256" key="1">
    <source>
        <dbReference type="SAM" id="MobiDB-lite"/>
    </source>
</evidence>
<evidence type="ECO:0000313" key="3">
    <source>
        <dbReference type="Proteomes" id="UP001642405"/>
    </source>
</evidence>